<evidence type="ECO:0000313" key="9">
    <source>
        <dbReference type="Proteomes" id="UP001160483"/>
    </source>
</evidence>
<dbReference type="InterPro" id="IPR036388">
    <property type="entry name" value="WH-like_DNA-bd_sf"/>
</dbReference>
<organism evidence="6 9">
    <name type="scientific">Peronospora belbahrii</name>
    <dbReference type="NCBI Taxonomy" id="622444"/>
    <lineage>
        <taxon>Eukaryota</taxon>
        <taxon>Sar</taxon>
        <taxon>Stramenopiles</taxon>
        <taxon>Oomycota</taxon>
        <taxon>Peronosporomycetes</taxon>
        <taxon>Peronosporales</taxon>
        <taxon>Peronosporaceae</taxon>
        <taxon>Peronospora</taxon>
    </lineage>
</organism>
<name>A0AAU9KJV7_9STRA</name>
<dbReference type="AlphaFoldDB" id="A0AAU9KJV7"/>
<accession>A0AAU9KJV7</accession>
<dbReference type="GO" id="GO:0003700">
    <property type="term" value="F:DNA-binding transcription factor activity"/>
    <property type="evidence" value="ECO:0007669"/>
    <property type="project" value="InterPro"/>
</dbReference>
<evidence type="ECO:0000256" key="1">
    <source>
        <dbReference type="ARBA" id="ARBA00004123"/>
    </source>
</evidence>
<gene>
    <name evidence="7" type="ORF">PBS001_LOCUS2012</name>
    <name evidence="6" type="ORF">PBS003_LOCUS401</name>
</gene>
<dbReference type="Gene3D" id="1.10.10.10">
    <property type="entry name" value="Winged helix-like DNA-binding domain superfamily/Winged helix DNA-binding domain"/>
    <property type="match status" value="1"/>
</dbReference>
<dbReference type="PANTHER" id="PTHR10015">
    <property type="entry name" value="HEAT SHOCK TRANSCRIPTION FACTOR"/>
    <property type="match status" value="1"/>
</dbReference>
<dbReference type="Proteomes" id="UP001158986">
    <property type="component" value="Unassembled WGS sequence"/>
</dbReference>
<comment type="similarity">
    <text evidence="4">Belongs to the HSF family.</text>
</comment>
<dbReference type="InterPro" id="IPR000232">
    <property type="entry name" value="HSF_DNA-bd"/>
</dbReference>
<evidence type="ECO:0000256" key="2">
    <source>
        <dbReference type="ARBA" id="ARBA00023125"/>
    </source>
</evidence>
<dbReference type="EMBL" id="CAKLCB010000104">
    <property type="protein sequence ID" value="CAH0515299.1"/>
    <property type="molecule type" value="Genomic_DNA"/>
</dbReference>
<proteinExistence type="inferred from homology"/>
<keyword evidence="2" id="KW-0238">DNA-binding</keyword>
<dbReference type="PANTHER" id="PTHR10015:SF427">
    <property type="entry name" value="HEAT SHOCK FACTOR PROTEIN"/>
    <property type="match status" value="1"/>
</dbReference>
<comment type="subcellular location">
    <subcellularLocation>
        <location evidence="1">Nucleus</location>
    </subcellularLocation>
</comment>
<dbReference type="PRINTS" id="PR00056">
    <property type="entry name" value="HSFDOMAIN"/>
</dbReference>
<dbReference type="GO" id="GO:0005634">
    <property type="term" value="C:nucleus"/>
    <property type="evidence" value="ECO:0007669"/>
    <property type="project" value="UniProtKB-SubCell"/>
</dbReference>
<feature type="domain" description="HSF-type DNA-binding" evidence="5">
    <location>
        <begin position="29"/>
        <end position="124"/>
    </location>
</feature>
<dbReference type="SMART" id="SM00415">
    <property type="entry name" value="HSF"/>
    <property type="match status" value="1"/>
</dbReference>
<dbReference type="Proteomes" id="UP001160483">
    <property type="component" value="Unassembled WGS sequence"/>
</dbReference>
<protein>
    <recommendedName>
        <fullName evidence="5">HSF-type DNA-binding domain-containing protein</fullName>
    </recommendedName>
</protein>
<evidence type="ECO:0000313" key="6">
    <source>
        <dbReference type="EMBL" id="CAH0473513.1"/>
    </source>
</evidence>
<dbReference type="InterPro" id="IPR036390">
    <property type="entry name" value="WH_DNA-bd_sf"/>
</dbReference>
<keyword evidence="8" id="KW-1185">Reference proteome</keyword>
<dbReference type="EMBL" id="CAKKTJ010000086">
    <property type="protein sequence ID" value="CAH0473513.1"/>
    <property type="molecule type" value="Genomic_DNA"/>
</dbReference>
<reference evidence="6 8" key="1">
    <citation type="submission" date="2021-11" db="EMBL/GenBank/DDBJ databases">
        <authorList>
            <person name="Islam A."/>
            <person name="Islam S."/>
            <person name="Flora M.S."/>
            <person name="Rahman M."/>
            <person name="Ziaur R.M."/>
            <person name="Epstein J.H."/>
            <person name="Hassan M."/>
            <person name="Klassen M."/>
            <person name="Woodard K."/>
            <person name="Webb A."/>
            <person name="Webby R.J."/>
            <person name="El Zowalaty M.E."/>
        </authorList>
    </citation>
    <scope>NUCLEOTIDE SEQUENCE</scope>
    <source>
        <strain evidence="7">Pbs1</strain>
        <strain evidence="6">Pbs3</strain>
    </source>
</reference>
<evidence type="ECO:0000313" key="7">
    <source>
        <dbReference type="EMBL" id="CAH0515299.1"/>
    </source>
</evidence>
<evidence type="ECO:0000259" key="5">
    <source>
        <dbReference type="SMART" id="SM00415"/>
    </source>
</evidence>
<evidence type="ECO:0000256" key="3">
    <source>
        <dbReference type="ARBA" id="ARBA00023242"/>
    </source>
</evidence>
<evidence type="ECO:0000256" key="4">
    <source>
        <dbReference type="RuleBase" id="RU004020"/>
    </source>
</evidence>
<sequence>MMHRMRMQQLGIPERNVGSSKPSTLRAMRVPKFLRSLYDILQYEDQAILAWSEDGTHFQIFDTKRLETAVLPKYFKHGKFASFQRQLNNFGFRKWTKTQSSVCTFSHHHLVRCHPQQLADIISRRPPVNNARAVDDACSNVRRKQTVTELIRSADSAFSTATNSNTIKRKKDSYSRLLQPTDASDQTNIGFVKGAPRWATDPIGFLKTSEVSNGARTSMSSEQHCNFSVDELQDLILPLADCQDNRSVEKILCLELGTGGNVASNHGSELFSSPTYAWDSDACFSPVGRMHVKERVPWRLQ</sequence>
<evidence type="ECO:0000313" key="8">
    <source>
        <dbReference type="Proteomes" id="UP001158986"/>
    </source>
</evidence>
<keyword evidence="3" id="KW-0539">Nucleus</keyword>
<dbReference type="SUPFAM" id="SSF46785">
    <property type="entry name" value="Winged helix' DNA-binding domain"/>
    <property type="match status" value="1"/>
</dbReference>
<dbReference type="GO" id="GO:0043565">
    <property type="term" value="F:sequence-specific DNA binding"/>
    <property type="evidence" value="ECO:0007669"/>
    <property type="project" value="InterPro"/>
</dbReference>
<dbReference type="FunFam" id="1.10.10.10:FF:000286">
    <property type="entry name" value="Heat shock transcription factor"/>
    <property type="match status" value="1"/>
</dbReference>
<dbReference type="Pfam" id="PF00447">
    <property type="entry name" value="HSF_DNA-bind"/>
    <property type="match status" value="1"/>
</dbReference>
<comment type="caution">
    <text evidence="6">The sequence shown here is derived from an EMBL/GenBank/DDBJ whole genome shotgun (WGS) entry which is preliminary data.</text>
</comment>